<dbReference type="EMBL" id="NHYD01003838">
    <property type="protein sequence ID" value="PPQ72018.1"/>
    <property type="molecule type" value="Genomic_DNA"/>
</dbReference>
<gene>
    <name evidence="2" type="ORF">CVT25_013615</name>
</gene>
<comment type="caution">
    <text evidence="2">The sequence shown here is derived from an EMBL/GenBank/DDBJ whole genome shotgun (WGS) entry which is preliminary data.</text>
</comment>
<feature type="domain" description="Retrotransposon gag" evidence="1">
    <location>
        <begin position="131"/>
        <end position="224"/>
    </location>
</feature>
<evidence type="ECO:0000313" key="2">
    <source>
        <dbReference type="EMBL" id="PPQ72018.1"/>
    </source>
</evidence>
<accession>A0A409W0K0</accession>
<dbReference type="Proteomes" id="UP000283269">
    <property type="component" value="Unassembled WGS sequence"/>
</dbReference>
<evidence type="ECO:0000259" key="1">
    <source>
        <dbReference type="Pfam" id="PF03732"/>
    </source>
</evidence>
<dbReference type="AlphaFoldDB" id="A0A409W0K0"/>
<dbReference type="OrthoDB" id="3033280at2759"/>
<dbReference type="InterPro" id="IPR005162">
    <property type="entry name" value="Retrotrans_gag_dom"/>
</dbReference>
<dbReference type="InParanoid" id="A0A409W0K0"/>
<name>A0A409W0K0_PSICY</name>
<evidence type="ECO:0000313" key="3">
    <source>
        <dbReference type="Proteomes" id="UP000283269"/>
    </source>
</evidence>
<dbReference type="STRING" id="93625.A0A409W0K0"/>
<protein>
    <recommendedName>
        <fullName evidence="1">Retrotransposon gag domain-containing protein</fullName>
    </recommendedName>
</protein>
<sequence>MSGQSMEDIDLPLHPPPPPPGAFDLLINGLQATLEQIANFIPLWNTTNDNFNTTNQTFRDTIKAMGKKPINIESITIQKPKIKEPAEYNGDPDLHESFIIGCQIYLKHNKITDYKEMILYVLPLIRGGAANKATNWSTNVQKSIIEQEELNPPSFPYANWNEFKDDFTKQFGLYTSKKDAIEKIERMEQGSMNCEEYSSIFRTYGKTCGYNDEALLERYKHGLNKALKDQLMRTFPLPDDKPDGTVDLQAWIKRA</sequence>
<proteinExistence type="predicted"/>
<organism evidence="2 3">
    <name type="scientific">Psilocybe cyanescens</name>
    <dbReference type="NCBI Taxonomy" id="93625"/>
    <lineage>
        <taxon>Eukaryota</taxon>
        <taxon>Fungi</taxon>
        <taxon>Dikarya</taxon>
        <taxon>Basidiomycota</taxon>
        <taxon>Agaricomycotina</taxon>
        <taxon>Agaricomycetes</taxon>
        <taxon>Agaricomycetidae</taxon>
        <taxon>Agaricales</taxon>
        <taxon>Agaricineae</taxon>
        <taxon>Strophariaceae</taxon>
        <taxon>Psilocybe</taxon>
    </lineage>
</organism>
<keyword evidence="3" id="KW-1185">Reference proteome</keyword>
<reference evidence="2 3" key="1">
    <citation type="journal article" date="2018" name="Evol. Lett.">
        <title>Horizontal gene cluster transfer increased hallucinogenic mushroom diversity.</title>
        <authorList>
            <person name="Reynolds H.T."/>
            <person name="Vijayakumar V."/>
            <person name="Gluck-Thaler E."/>
            <person name="Korotkin H.B."/>
            <person name="Matheny P.B."/>
            <person name="Slot J.C."/>
        </authorList>
    </citation>
    <scope>NUCLEOTIDE SEQUENCE [LARGE SCALE GENOMIC DNA]</scope>
    <source>
        <strain evidence="2 3">2631</strain>
    </source>
</reference>
<dbReference type="Pfam" id="PF03732">
    <property type="entry name" value="Retrotrans_gag"/>
    <property type="match status" value="1"/>
</dbReference>